<organism evidence="2 3">
    <name type="scientific">Oceaniferula marina</name>
    <dbReference type="NCBI Taxonomy" id="2748318"/>
    <lineage>
        <taxon>Bacteria</taxon>
        <taxon>Pseudomonadati</taxon>
        <taxon>Verrucomicrobiota</taxon>
        <taxon>Verrucomicrobiia</taxon>
        <taxon>Verrucomicrobiales</taxon>
        <taxon>Verrucomicrobiaceae</taxon>
        <taxon>Oceaniferula</taxon>
    </lineage>
</organism>
<dbReference type="EMBL" id="JACBAZ010000023">
    <property type="protein sequence ID" value="NWK57710.1"/>
    <property type="molecule type" value="Genomic_DNA"/>
</dbReference>
<evidence type="ECO:0000256" key="1">
    <source>
        <dbReference type="SAM" id="Phobius"/>
    </source>
</evidence>
<evidence type="ECO:0000313" key="3">
    <source>
        <dbReference type="Proteomes" id="UP000557872"/>
    </source>
</evidence>
<sequence>MSAKSEDEVILKLLLKGQSEQDILAYLKKHGMVDDISIYRVRDKVLEMKAAQAFLPSKPPKKRIRSFALLLIIIGASVAYYFKDLPYNPPMKGHPAAAGSIIMIIGVVLFIWPSKGVERI</sequence>
<dbReference type="RefSeq" id="WP_178935087.1">
    <property type="nucleotide sequence ID" value="NZ_JACBAZ010000023.1"/>
</dbReference>
<dbReference type="Proteomes" id="UP000557872">
    <property type="component" value="Unassembled WGS sequence"/>
</dbReference>
<gene>
    <name evidence="2" type="ORF">HW115_18980</name>
</gene>
<proteinExistence type="predicted"/>
<protein>
    <submittedName>
        <fullName evidence="2">Uncharacterized protein</fullName>
    </submittedName>
</protein>
<dbReference type="AlphaFoldDB" id="A0A851GSF2"/>
<name>A0A851GSF2_9BACT</name>
<keyword evidence="3" id="KW-1185">Reference proteome</keyword>
<feature type="transmembrane region" description="Helical" evidence="1">
    <location>
        <begin position="64"/>
        <end position="82"/>
    </location>
</feature>
<keyword evidence="1" id="KW-1133">Transmembrane helix</keyword>
<keyword evidence="1" id="KW-0472">Membrane</keyword>
<accession>A0A851GSF2</accession>
<comment type="caution">
    <text evidence="2">The sequence shown here is derived from an EMBL/GenBank/DDBJ whole genome shotgun (WGS) entry which is preliminary data.</text>
</comment>
<evidence type="ECO:0000313" key="2">
    <source>
        <dbReference type="EMBL" id="NWK57710.1"/>
    </source>
</evidence>
<feature type="transmembrane region" description="Helical" evidence="1">
    <location>
        <begin position="94"/>
        <end position="112"/>
    </location>
</feature>
<reference evidence="2 3" key="1">
    <citation type="submission" date="2020-07" db="EMBL/GenBank/DDBJ databases">
        <title>Roseicoccus Jingziensis gen. nov., sp. nov., isolated from coastal seawater.</title>
        <authorList>
            <person name="Feng X."/>
        </authorList>
    </citation>
    <scope>NUCLEOTIDE SEQUENCE [LARGE SCALE GENOMIC DNA]</scope>
    <source>
        <strain evidence="2 3">N1E253</strain>
    </source>
</reference>
<keyword evidence="1" id="KW-0812">Transmembrane</keyword>